<proteinExistence type="predicted"/>
<reference evidence="2 3" key="2">
    <citation type="journal article" date="2010" name="Stand. Genomic Sci.">
        <title>Complete genome sequence of Nakamurella multipartita type strain (Y-104).</title>
        <authorList>
            <person name="Tice H."/>
            <person name="Mayilraj S."/>
            <person name="Sims D."/>
            <person name="Lapidus A."/>
            <person name="Nolan M."/>
            <person name="Lucas S."/>
            <person name="Glavina Del Rio T."/>
            <person name="Copeland A."/>
            <person name="Cheng J.F."/>
            <person name="Meincke L."/>
            <person name="Bruce D."/>
            <person name="Goodwin L."/>
            <person name="Pitluck S."/>
            <person name="Ivanova N."/>
            <person name="Mavromatis K."/>
            <person name="Ovchinnikova G."/>
            <person name="Pati A."/>
            <person name="Chen A."/>
            <person name="Palaniappan K."/>
            <person name="Land M."/>
            <person name="Hauser L."/>
            <person name="Chang Y.J."/>
            <person name="Jeffries C.D."/>
            <person name="Detter J.C."/>
            <person name="Brettin T."/>
            <person name="Rohde M."/>
            <person name="Goker M."/>
            <person name="Bristow J."/>
            <person name="Eisen J.A."/>
            <person name="Markowitz V."/>
            <person name="Hugenholtz P."/>
            <person name="Kyrpides N.C."/>
            <person name="Klenk H.P."/>
            <person name="Chen F."/>
        </authorList>
    </citation>
    <scope>NUCLEOTIDE SEQUENCE [LARGE SCALE GENOMIC DNA]</scope>
    <source>
        <strain evidence="3">ATCC 700099 / DSM 44233 / CIP 104796 / JCM 9543 / NBRC 105858 / Y-104</strain>
    </source>
</reference>
<dbReference type="EMBL" id="CP001737">
    <property type="protein sequence ID" value="ACV80288.1"/>
    <property type="molecule type" value="Genomic_DNA"/>
</dbReference>
<evidence type="ECO:0000313" key="3">
    <source>
        <dbReference type="Proteomes" id="UP000002218"/>
    </source>
</evidence>
<keyword evidence="3" id="KW-1185">Reference proteome</keyword>
<sequence length="34" mass="3475">MDPTGMSSPLGQLVIAAGLLAAIVVGVLALRRRK</sequence>
<organism evidence="2 3">
    <name type="scientific">Nakamurella multipartita (strain ATCC 700099 / DSM 44233 / CIP 104796 / JCM 9543 / NBRC 105858 / Y-104)</name>
    <name type="common">Microsphaera multipartita</name>
    <dbReference type="NCBI Taxonomy" id="479431"/>
    <lineage>
        <taxon>Bacteria</taxon>
        <taxon>Bacillati</taxon>
        <taxon>Actinomycetota</taxon>
        <taxon>Actinomycetes</taxon>
        <taxon>Nakamurellales</taxon>
        <taxon>Nakamurellaceae</taxon>
        <taxon>Nakamurella</taxon>
    </lineage>
</organism>
<dbReference type="AlphaFoldDB" id="C8XHI5"/>
<keyword evidence="1" id="KW-0472">Membrane</keyword>
<feature type="transmembrane region" description="Helical" evidence="1">
    <location>
        <begin position="12"/>
        <end position="30"/>
    </location>
</feature>
<evidence type="ECO:0000256" key="1">
    <source>
        <dbReference type="SAM" id="Phobius"/>
    </source>
</evidence>
<gene>
    <name evidence="2" type="ordered locus">Namu_3996</name>
</gene>
<dbReference type="RefSeq" id="WP_015749113.1">
    <property type="nucleotide sequence ID" value="NC_013235.1"/>
</dbReference>
<name>C8XHI5_NAKMY</name>
<keyword evidence="1" id="KW-0812">Transmembrane</keyword>
<dbReference type="KEGG" id="nml:Namu_3996"/>
<dbReference type="Proteomes" id="UP000002218">
    <property type="component" value="Chromosome"/>
</dbReference>
<dbReference type="NCBIfam" id="TIGR01167">
    <property type="entry name" value="LPXTG_anchor"/>
    <property type="match status" value="1"/>
</dbReference>
<protein>
    <submittedName>
        <fullName evidence="2">Uncharacterized protein</fullName>
    </submittedName>
</protein>
<dbReference type="HOGENOM" id="CLU_3374783_0_0_11"/>
<evidence type="ECO:0000313" key="2">
    <source>
        <dbReference type="EMBL" id="ACV80288.1"/>
    </source>
</evidence>
<dbReference type="STRING" id="479431.Namu_3996"/>
<accession>C8XHI5</accession>
<dbReference type="InParanoid" id="C8XHI5"/>
<keyword evidence="1" id="KW-1133">Transmembrane helix</keyword>
<reference evidence="3" key="1">
    <citation type="submission" date="2009-09" db="EMBL/GenBank/DDBJ databases">
        <title>The complete genome of Nakamurella multipartita DSM 44233.</title>
        <authorList>
            <consortium name="US DOE Joint Genome Institute (JGI-PGF)"/>
            <person name="Lucas S."/>
            <person name="Copeland A."/>
            <person name="Lapidus A."/>
            <person name="Glavina del Rio T."/>
            <person name="Dalin E."/>
            <person name="Tice H."/>
            <person name="Bruce D."/>
            <person name="Goodwin L."/>
            <person name="Pitluck S."/>
            <person name="Kyrpides N."/>
            <person name="Mavromatis K."/>
            <person name="Ivanova N."/>
            <person name="Ovchinnikova G."/>
            <person name="Sims D."/>
            <person name="Meincke L."/>
            <person name="Brettin T."/>
            <person name="Detter J.C."/>
            <person name="Han C."/>
            <person name="Larimer F."/>
            <person name="Land M."/>
            <person name="Hauser L."/>
            <person name="Markowitz V."/>
            <person name="Cheng J.-F."/>
            <person name="Hugenholtz P."/>
            <person name="Woyke T."/>
            <person name="Wu D."/>
            <person name="Klenk H.-P."/>
            <person name="Eisen J.A."/>
        </authorList>
    </citation>
    <scope>NUCLEOTIDE SEQUENCE [LARGE SCALE GENOMIC DNA]</scope>
    <source>
        <strain evidence="3">ATCC 700099 / DSM 44233 / CIP 104796 / JCM 9543 / NBRC 105858 / Y-104</strain>
    </source>
</reference>